<proteinExistence type="predicted"/>
<dbReference type="Proteomes" id="UP001239782">
    <property type="component" value="Chromosome"/>
</dbReference>
<accession>A0AA51RUA1</accession>
<dbReference type="AlphaFoldDB" id="A0AA51RUA1"/>
<organism evidence="1 2">
    <name type="scientific">Pleionea litopenaei</name>
    <dbReference type="NCBI Taxonomy" id="3070815"/>
    <lineage>
        <taxon>Bacteria</taxon>
        <taxon>Pseudomonadati</taxon>
        <taxon>Pseudomonadota</taxon>
        <taxon>Gammaproteobacteria</taxon>
        <taxon>Oceanospirillales</taxon>
        <taxon>Pleioneaceae</taxon>
        <taxon>Pleionea</taxon>
    </lineage>
</organism>
<dbReference type="EMBL" id="CP133548">
    <property type="protein sequence ID" value="WMS87613.1"/>
    <property type="molecule type" value="Genomic_DNA"/>
</dbReference>
<dbReference type="RefSeq" id="WP_309202753.1">
    <property type="nucleotide sequence ID" value="NZ_CP133548.1"/>
</dbReference>
<reference evidence="1 2" key="1">
    <citation type="submission" date="2023-08" db="EMBL/GenBank/DDBJ databases">
        <title>Pleionea litopenaei sp. nov., isolated from stomach of juvenile Litopenaeus vannamei.</title>
        <authorList>
            <person name="Rho A.M."/>
            <person name="Hwang C.Y."/>
        </authorList>
    </citation>
    <scope>NUCLEOTIDE SEQUENCE [LARGE SCALE GENOMIC DNA]</scope>
    <source>
        <strain evidence="1 2">HL-JVS1</strain>
    </source>
</reference>
<evidence type="ECO:0000313" key="2">
    <source>
        <dbReference type="Proteomes" id="UP001239782"/>
    </source>
</evidence>
<gene>
    <name evidence="1" type="ORF">Q9312_01500</name>
</gene>
<name>A0AA51RUA1_9GAMM</name>
<keyword evidence="2" id="KW-1185">Reference proteome</keyword>
<dbReference type="KEGG" id="plei:Q9312_01500"/>
<evidence type="ECO:0000313" key="1">
    <source>
        <dbReference type="EMBL" id="WMS87613.1"/>
    </source>
</evidence>
<sequence>MGYRLPTRDSQFSKEQRALLLSVGLLRESGHEHFNGLIVVPTMNEEGIISEVYGRKALGKRLRKGTAIHTCLPGPHQGVWNVEGIKNCTEVVTGKVVTGDTHHSRIREFYYQSGSLYLII</sequence>
<protein>
    <submittedName>
        <fullName evidence="1">Uncharacterized protein</fullName>
    </submittedName>
</protein>